<dbReference type="EMBL" id="BSOE01000019">
    <property type="protein sequence ID" value="GLR03869.1"/>
    <property type="molecule type" value="Genomic_DNA"/>
</dbReference>
<dbReference type="Gene3D" id="2.60.40.10">
    <property type="entry name" value="Immunoglobulins"/>
    <property type="match status" value="1"/>
</dbReference>
<dbReference type="Proteomes" id="UP001156669">
    <property type="component" value="Unassembled WGS sequence"/>
</dbReference>
<evidence type="ECO:0000313" key="3">
    <source>
        <dbReference type="Proteomes" id="UP001156669"/>
    </source>
</evidence>
<organism evidence="2 3">
    <name type="scientific">Vibrio hyugaensis</name>
    <dbReference type="NCBI Taxonomy" id="1534743"/>
    <lineage>
        <taxon>Bacteria</taxon>
        <taxon>Pseudomonadati</taxon>
        <taxon>Pseudomonadota</taxon>
        <taxon>Gammaproteobacteria</taxon>
        <taxon>Vibrionales</taxon>
        <taxon>Vibrionaceae</taxon>
        <taxon>Vibrio</taxon>
    </lineage>
</organism>
<evidence type="ECO:0000256" key="1">
    <source>
        <dbReference type="SAM" id="SignalP"/>
    </source>
</evidence>
<feature type="chain" id="PRO_5047361133" description="Molecular chaperone" evidence="1">
    <location>
        <begin position="20"/>
        <end position="233"/>
    </location>
</feature>
<reference evidence="3" key="1">
    <citation type="journal article" date="2019" name="Int. J. Syst. Evol. Microbiol.">
        <title>The Global Catalogue of Microorganisms (GCM) 10K type strain sequencing project: providing services to taxonomists for standard genome sequencing and annotation.</title>
        <authorList>
            <consortium name="The Broad Institute Genomics Platform"/>
            <consortium name="The Broad Institute Genome Sequencing Center for Infectious Disease"/>
            <person name="Wu L."/>
            <person name="Ma J."/>
        </authorList>
    </citation>
    <scope>NUCLEOTIDE SEQUENCE [LARGE SCALE GENOMIC DNA]</scope>
    <source>
        <strain evidence="3">NBRC 110633</strain>
    </source>
</reference>
<sequence length="233" mass="26317">MMKSLPILAVALIANTASAMNVDTMLLVGDEYGNGVFTISNNKPMTEFIQSNITQLQIKDGELTRVPYTEENFSDWRVTLTHPKMIVESGRQKQVGVRSLCGNKCDFSEDQYYLVSFEPSPYDPEGKMKSAVTINFGYRPLFVIPAKTQKIDYSVSLSGGKLHINNTGNSFIRAYVDQCTDAVKEDCEFTAMSLSGRERAYELPKNIDKDQIEVTIVNHDESYRKKLTLKERK</sequence>
<proteinExistence type="predicted"/>
<feature type="signal peptide" evidence="1">
    <location>
        <begin position="1"/>
        <end position="19"/>
    </location>
</feature>
<accession>A0ABQ5XZH7</accession>
<dbReference type="RefSeq" id="WP_308622747.1">
    <property type="nucleotide sequence ID" value="NZ_BBLD01000044.1"/>
</dbReference>
<evidence type="ECO:0000313" key="2">
    <source>
        <dbReference type="EMBL" id="GLR03869.1"/>
    </source>
</evidence>
<dbReference type="InterPro" id="IPR013783">
    <property type="entry name" value="Ig-like_fold"/>
</dbReference>
<comment type="caution">
    <text evidence="2">The sequence shown here is derived from an EMBL/GenBank/DDBJ whole genome shotgun (WGS) entry which is preliminary data.</text>
</comment>
<name>A0ABQ5XZH7_9VIBR</name>
<keyword evidence="3" id="KW-1185">Reference proteome</keyword>
<protein>
    <recommendedName>
        <fullName evidence="4">Molecular chaperone</fullName>
    </recommendedName>
</protein>
<gene>
    <name evidence="2" type="ORF">GCM10007906_14560</name>
</gene>
<keyword evidence="1" id="KW-0732">Signal</keyword>
<evidence type="ECO:0008006" key="4">
    <source>
        <dbReference type="Google" id="ProtNLM"/>
    </source>
</evidence>